<dbReference type="InParanoid" id="A0A2K1JRL2"/>
<dbReference type="EMBL" id="ABEU02000012">
    <property type="protein sequence ID" value="PNR44172.1"/>
    <property type="molecule type" value="Genomic_DNA"/>
</dbReference>
<organism evidence="1">
    <name type="scientific">Physcomitrium patens</name>
    <name type="common">Spreading-leaved earth moss</name>
    <name type="synonym">Physcomitrella patens</name>
    <dbReference type="NCBI Taxonomy" id="3218"/>
    <lineage>
        <taxon>Eukaryota</taxon>
        <taxon>Viridiplantae</taxon>
        <taxon>Streptophyta</taxon>
        <taxon>Embryophyta</taxon>
        <taxon>Bryophyta</taxon>
        <taxon>Bryophytina</taxon>
        <taxon>Bryopsida</taxon>
        <taxon>Funariidae</taxon>
        <taxon>Funariales</taxon>
        <taxon>Funariaceae</taxon>
        <taxon>Physcomitrium</taxon>
    </lineage>
</organism>
<evidence type="ECO:0000313" key="2">
    <source>
        <dbReference type="EnsemblPlants" id="PAC:32972430.CDS.1"/>
    </source>
</evidence>
<dbReference type="AlphaFoldDB" id="A0A2K1JRL2"/>
<protein>
    <submittedName>
        <fullName evidence="1 2">Uncharacterized protein</fullName>
    </submittedName>
</protein>
<proteinExistence type="predicted"/>
<dbReference type="EnsemblPlants" id="Pp3c12_21474V3.1">
    <property type="protein sequence ID" value="PAC:32972430.CDS.1"/>
    <property type="gene ID" value="Pp3c12_21474"/>
</dbReference>
<dbReference type="PaxDb" id="3218-PP1S108_82V6.1"/>
<keyword evidence="3" id="KW-1185">Reference proteome</keyword>
<evidence type="ECO:0000313" key="1">
    <source>
        <dbReference type="EMBL" id="PNR44172.1"/>
    </source>
</evidence>
<reference evidence="1 3" key="2">
    <citation type="journal article" date="2018" name="Plant J.">
        <title>The Physcomitrella patens chromosome-scale assembly reveals moss genome structure and evolution.</title>
        <authorList>
            <person name="Lang D."/>
            <person name="Ullrich K.K."/>
            <person name="Murat F."/>
            <person name="Fuchs J."/>
            <person name="Jenkins J."/>
            <person name="Haas F.B."/>
            <person name="Piednoel M."/>
            <person name="Gundlach H."/>
            <person name="Van Bel M."/>
            <person name="Meyberg R."/>
            <person name="Vives C."/>
            <person name="Morata J."/>
            <person name="Symeonidi A."/>
            <person name="Hiss M."/>
            <person name="Muchero W."/>
            <person name="Kamisugi Y."/>
            <person name="Saleh O."/>
            <person name="Blanc G."/>
            <person name="Decker E.L."/>
            <person name="van Gessel N."/>
            <person name="Grimwood J."/>
            <person name="Hayes R.D."/>
            <person name="Graham S.W."/>
            <person name="Gunter L.E."/>
            <person name="McDaniel S.F."/>
            <person name="Hoernstein S.N.W."/>
            <person name="Larsson A."/>
            <person name="Li F.W."/>
            <person name="Perroud P.F."/>
            <person name="Phillips J."/>
            <person name="Ranjan P."/>
            <person name="Rokshar D.S."/>
            <person name="Rothfels C.J."/>
            <person name="Schneider L."/>
            <person name="Shu S."/>
            <person name="Stevenson D.W."/>
            <person name="Thummler F."/>
            <person name="Tillich M."/>
            <person name="Villarreal Aguilar J.C."/>
            <person name="Widiez T."/>
            <person name="Wong G.K."/>
            <person name="Wymore A."/>
            <person name="Zhang Y."/>
            <person name="Zimmer A.D."/>
            <person name="Quatrano R.S."/>
            <person name="Mayer K.F.X."/>
            <person name="Goodstein D."/>
            <person name="Casacuberta J.M."/>
            <person name="Vandepoele K."/>
            <person name="Reski R."/>
            <person name="Cuming A.C."/>
            <person name="Tuskan G.A."/>
            <person name="Maumus F."/>
            <person name="Salse J."/>
            <person name="Schmutz J."/>
            <person name="Rensing S.A."/>
        </authorList>
    </citation>
    <scope>NUCLEOTIDE SEQUENCE [LARGE SCALE GENOMIC DNA]</scope>
    <source>
        <strain evidence="2 3">cv. Gransden 2004</strain>
    </source>
</reference>
<sequence length="115" mass="12933">MKRGGPHHLAIPAPVTCGTAAQPWEMKSMHFPVLFFPSCRGGTHFPRTWSFEATSNLVWIKHGTTFSLSRSHNFFFSIFFLRDGSTDPWLAKTCTDIEFVLGVAKTLKLVSCKPM</sequence>
<dbReference type="Gramene" id="Pp3c12_21474V3.1">
    <property type="protein sequence ID" value="PAC:32972430.CDS.1"/>
    <property type="gene ID" value="Pp3c12_21474"/>
</dbReference>
<reference evidence="2" key="3">
    <citation type="submission" date="2020-12" db="UniProtKB">
        <authorList>
            <consortium name="EnsemblPlants"/>
        </authorList>
    </citation>
    <scope>IDENTIFICATION</scope>
</reference>
<accession>A0A2K1JRL2</accession>
<reference evidence="1 3" key="1">
    <citation type="journal article" date="2008" name="Science">
        <title>The Physcomitrella genome reveals evolutionary insights into the conquest of land by plants.</title>
        <authorList>
            <person name="Rensing S."/>
            <person name="Lang D."/>
            <person name="Zimmer A."/>
            <person name="Terry A."/>
            <person name="Salamov A."/>
            <person name="Shapiro H."/>
            <person name="Nishiyama T."/>
            <person name="Perroud P.-F."/>
            <person name="Lindquist E."/>
            <person name="Kamisugi Y."/>
            <person name="Tanahashi T."/>
            <person name="Sakakibara K."/>
            <person name="Fujita T."/>
            <person name="Oishi K."/>
            <person name="Shin-I T."/>
            <person name="Kuroki Y."/>
            <person name="Toyoda A."/>
            <person name="Suzuki Y."/>
            <person name="Hashimoto A."/>
            <person name="Yamaguchi K."/>
            <person name="Sugano A."/>
            <person name="Kohara Y."/>
            <person name="Fujiyama A."/>
            <person name="Anterola A."/>
            <person name="Aoki S."/>
            <person name="Ashton N."/>
            <person name="Barbazuk W.B."/>
            <person name="Barker E."/>
            <person name="Bennetzen J."/>
            <person name="Bezanilla M."/>
            <person name="Blankenship R."/>
            <person name="Cho S.H."/>
            <person name="Dutcher S."/>
            <person name="Estelle M."/>
            <person name="Fawcett J.A."/>
            <person name="Gundlach H."/>
            <person name="Hanada K."/>
            <person name="Heyl A."/>
            <person name="Hicks K.A."/>
            <person name="Hugh J."/>
            <person name="Lohr M."/>
            <person name="Mayer K."/>
            <person name="Melkozernov A."/>
            <person name="Murata T."/>
            <person name="Nelson D."/>
            <person name="Pils B."/>
            <person name="Prigge M."/>
            <person name="Reiss B."/>
            <person name="Renner T."/>
            <person name="Rombauts S."/>
            <person name="Rushton P."/>
            <person name="Sanderfoot A."/>
            <person name="Schween G."/>
            <person name="Shiu S.-H."/>
            <person name="Stueber K."/>
            <person name="Theodoulou F.L."/>
            <person name="Tu H."/>
            <person name="Van de Peer Y."/>
            <person name="Verrier P.J."/>
            <person name="Waters E."/>
            <person name="Wood A."/>
            <person name="Yang L."/>
            <person name="Cove D."/>
            <person name="Cuming A."/>
            <person name="Hasebe M."/>
            <person name="Lucas S."/>
            <person name="Mishler D.B."/>
            <person name="Reski R."/>
            <person name="Grigoriev I."/>
            <person name="Quatrano R.S."/>
            <person name="Boore J.L."/>
        </authorList>
    </citation>
    <scope>NUCLEOTIDE SEQUENCE [LARGE SCALE GENOMIC DNA]</scope>
    <source>
        <strain evidence="2 3">cv. Gransden 2004</strain>
    </source>
</reference>
<gene>
    <name evidence="1" type="ORF">PHYPA_016556</name>
</gene>
<evidence type="ECO:0000313" key="3">
    <source>
        <dbReference type="Proteomes" id="UP000006727"/>
    </source>
</evidence>
<name>A0A2K1JRL2_PHYPA</name>
<dbReference type="Proteomes" id="UP000006727">
    <property type="component" value="Chromosome 12"/>
</dbReference>